<evidence type="ECO:0000256" key="1">
    <source>
        <dbReference type="SAM" id="Coils"/>
    </source>
</evidence>
<dbReference type="InterPro" id="IPR011050">
    <property type="entry name" value="Pectin_lyase_fold/virulence"/>
</dbReference>
<dbReference type="SUPFAM" id="SSF51126">
    <property type="entry name" value="Pectin lyase-like"/>
    <property type="match status" value="1"/>
</dbReference>
<dbReference type="AlphaFoldDB" id="A0A6H0T9D8"/>
<reference evidence="3" key="1">
    <citation type="submission" date="2019-02" db="EMBL/GenBank/DDBJ databases">
        <title>Structural and Functional analysis of Lanthipeptide from Bacillus thuringiensis serovar andalousiensis B23193.</title>
        <authorList>
            <person name="Andreeva J.V."/>
            <person name="Grigoreva A."/>
        </authorList>
    </citation>
    <scope>NUCLEOTIDE SEQUENCE [LARGE SCALE GENOMIC DNA]</scope>
    <source>
        <strain evidence="3">B23193</strain>
    </source>
</reference>
<accession>A0A6H0T9D8</accession>
<keyword evidence="1" id="KW-0175">Coiled coil</keyword>
<gene>
    <name evidence="2" type="ORF">EVG22_01365</name>
</gene>
<proteinExistence type="predicted"/>
<dbReference type="EMBL" id="CP035727">
    <property type="protein sequence ID" value="QIW17173.1"/>
    <property type="molecule type" value="Genomic_DNA"/>
</dbReference>
<dbReference type="Gene3D" id="2.160.20.10">
    <property type="entry name" value="Single-stranded right-handed beta-helix, Pectin lyase-like"/>
    <property type="match status" value="1"/>
</dbReference>
<dbReference type="Proteomes" id="UP000501374">
    <property type="component" value="Chromosome"/>
</dbReference>
<name>A0A6H0T9D8_BACTU</name>
<organism evidence="2 3">
    <name type="scientific">Bacillus thuringiensis serovar andalousiensis</name>
    <dbReference type="NCBI Taxonomy" id="257985"/>
    <lineage>
        <taxon>Bacteria</taxon>
        <taxon>Bacillati</taxon>
        <taxon>Bacillota</taxon>
        <taxon>Bacilli</taxon>
        <taxon>Bacillales</taxon>
        <taxon>Bacillaceae</taxon>
        <taxon>Bacillus</taxon>
        <taxon>Bacillus cereus group</taxon>
    </lineage>
</organism>
<feature type="coiled-coil region" evidence="1">
    <location>
        <begin position="20"/>
        <end position="47"/>
    </location>
</feature>
<dbReference type="InterPro" id="IPR012334">
    <property type="entry name" value="Pectin_lyas_fold"/>
</dbReference>
<sequence>MADAPKLLGTETVKESYWKINQAIDNANEAKNNATNLENKFSSTEKTKIRGTPSKNLFDKFIVIPGKYVNYNSGSLGVSPDGSHNASDYIEILPNTSFKISGTNEQGAFYDVDQKYISGFTNAAAVYVSPNNARYIRLTVKNHQLDSTQLEKGTSVTAYAPFGAMFDANIIKTPIPEEKLSLDKNIMRGKPSKNLFNKETITSGYYVSYATGNLGILVGYNASDYISVLPNTDYIISGTGEQLAFYDANKTYISGLDFASKLKTTPGNAAYIRINAKDNQLSIVQLEKGTSVTAYAPFGASISIDQVSFSIPNVEIVTKTVKPDGTGDFSSPKLANDSITDSSPSKWYEIIIYPGIYTEINWNLKPYVRLIGKDRKRCWLKGELPPTATDAEVTPQSTVNVKDEFEIKNLKITAKNMRYAVHDESNGVVKNVNHKLYNAHIEHFGNQDVVDYRTAQGKLTGQDSAASAWSATTPYGYGASSGMELIHENCTFKSPSRAWYVHNREKFEKPNRNILINCKLINTSSDELARSIVVQNLGSGTNDELILQGCELNGYISVDDNPWIPTELQYQYANHNDITIRGFGNTPVPYFNNTRGKALKITSNEKVTNSKVTLSGSAVAVLFGDVILFEGKGGLQGYAVGEFDVSDIGTSLTSNVYVSGMQRRLGNRTSNPINLVVTFENKAPITITFNEDYTSKDNNYILNVIITALGTNGTASLWNPAFYERPKFTDERLTCHNTSSVGIPRGSAVRRGDIMTSCELITATDDLDDFLGFAEQDINPGETGTIKIKGFLTVNDVLRDGTVNFGRGNYIGVSTVKSGYIVNTDKTKAIAKGVSSSYFRFKC</sequence>
<dbReference type="RefSeq" id="WP_172552605.1">
    <property type="nucleotide sequence ID" value="NZ_CP035727.2"/>
</dbReference>
<protein>
    <submittedName>
        <fullName evidence="2">Uncharacterized protein</fullName>
    </submittedName>
</protein>
<evidence type="ECO:0000313" key="2">
    <source>
        <dbReference type="EMBL" id="QIW17173.1"/>
    </source>
</evidence>
<evidence type="ECO:0000313" key="3">
    <source>
        <dbReference type="Proteomes" id="UP000501374"/>
    </source>
</evidence>